<dbReference type="AlphaFoldDB" id="A0A059CVW9"/>
<dbReference type="GO" id="GO:0006357">
    <property type="term" value="P:regulation of transcription by RNA polymerase II"/>
    <property type="evidence" value="ECO:0000318"/>
    <property type="project" value="GO_Central"/>
</dbReference>
<evidence type="ECO:0000256" key="4">
    <source>
        <dbReference type="ARBA" id="ARBA00023242"/>
    </source>
</evidence>
<dbReference type="Gramene" id="KCW82623">
    <property type="protein sequence ID" value="KCW82623"/>
    <property type="gene ID" value="EUGRSUZ_C04008"/>
</dbReference>
<keyword evidence="4" id="KW-0539">Nucleus</keyword>
<feature type="compositionally biased region" description="Low complexity" evidence="5">
    <location>
        <begin position="108"/>
        <end position="126"/>
    </location>
</feature>
<accession>A0A059CVW9</accession>
<dbReference type="GO" id="GO:0005634">
    <property type="term" value="C:nucleus"/>
    <property type="evidence" value="ECO:0007669"/>
    <property type="project" value="UniProtKB-SubCell"/>
</dbReference>
<organism evidence="6">
    <name type="scientific">Eucalyptus grandis</name>
    <name type="common">Flooded gum</name>
    <dbReference type="NCBI Taxonomy" id="71139"/>
    <lineage>
        <taxon>Eukaryota</taxon>
        <taxon>Viridiplantae</taxon>
        <taxon>Streptophyta</taxon>
        <taxon>Embryophyta</taxon>
        <taxon>Tracheophyta</taxon>
        <taxon>Spermatophyta</taxon>
        <taxon>Magnoliopsida</taxon>
        <taxon>eudicotyledons</taxon>
        <taxon>Gunneridae</taxon>
        <taxon>Pentapetalae</taxon>
        <taxon>rosids</taxon>
        <taxon>malvids</taxon>
        <taxon>Myrtales</taxon>
        <taxon>Myrtaceae</taxon>
        <taxon>Myrtoideae</taxon>
        <taxon>Eucalypteae</taxon>
        <taxon>Eucalyptus</taxon>
    </lineage>
</organism>
<evidence type="ECO:0000256" key="1">
    <source>
        <dbReference type="ARBA" id="ARBA00004123"/>
    </source>
</evidence>
<comment type="subcellular location">
    <subcellularLocation>
        <location evidence="1">Nucleus</location>
    </subcellularLocation>
</comment>
<dbReference type="EMBL" id="KK198755">
    <property type="protein sequence ID" value="KCW82623.1"/>
    <property type="molecule type" value="Genomic_DNA"/>
</dbReference>
<evidence type="ECO:0000313" key="6">
    <source>
        <dbReference type="EMBL" id="KCW82623.1"/>
    </source>
</evidence>
<dbReference type="STRING" id="71139.A0A059CVW9"/>
<evidence type="ECO:0000256" key="2">
    <source>
        <dbReference type="ARBA" id="ARBA00023015"/>
    </source>
</evidence>
<name>A0A059CVW9_EUCGR</name>
<dbReference type="PANTHER" id="PTHR21277:SF5">
    <property type="entry name" value="TRANSCRIPTIONAL ADAPTER 1"/>
    <property type="match status" value="1"/>
</dbReference>
<keyword evidence="2" id="KW-0805">Transcription regulation</keyword>
<dbReference type="OMA" id="TEFDRSC"/>
<reference evidence="6" key="1">
    <citation type="submission" date="2013-07" db="EMBL/GenBank/DDBJ databases">
        <title>The genome of Eucalyptus grandis.</title>
        <authorList>
            <person name="Schmutz J."/>
            <person name="Hayes R."/>
            <person name="Myburg A."/>
            <person name="Tuskan G."/>
            <person name="Grattapaglia D."/>
            <person name="Rokhsar D.S."/>
        </authorList>
    </citation>
    <scope>NUCLEOTIDE SEQUENCE</scope>
    <source>
        <tissue evidence="6">Leaf extractions</tissue>
    </source>
</reference>
<feature type="compositionally biased region" description="Basic and acidic residues" evidence="5">
    <location>
        <begin position="138"/>
        <end position="148"/>
    </location>
</feature>
<dbReference type="OrthoDB" id="10264870at2759"/>
<evidence type="ECO:0000256" key="3">
    <source>
        <dbReference type="ARBA" id="ARBA00023163"/>
    </source>
</evidence>
<dbReference type="GO" id="GO:0003713">
    <property type="term" value="F:transcription coactivator activity"/>
    <property type="evidence" value="ECO:0000318"/>
    <property type="project" value="GO_Central"/>
</dbReference>
<gene>
    <name evidence="6" type="ORF">EUGRSUZ_C04008</name>
</gene>
<protein>
    <recommendedName>
        <fullName evidence="7">Transcriptional coactivator Hfi1/Transcriptional adapter 1</fullName>
    </recommendedName>
</protein>
<evidence type="ECO:0000256" key="5">
    <source>
        <dbReference type="SAM" id="MobiDB-lite"/>
    </source>
</evidence>
<keyword evidence="3" id="KW-0804">Transcription</keyword>
<dbReference type="InterPro" id="IPR024738">
    <property type="entry name" value="Hfi1/Tada1"/>
</dbReference>
<proteinExistence type="predicted"/>
<sequence length="417" mass="46156">MQPQQSFRIDLGDLKAQIVKRIGVDRSKRYFYYLNQFLSQKLSKGDFDKLCCRVLGRENLPLHNQFIRSILKNACQAKTPPPVYEADPAKSVSRTTKLSPSVEDGSDQNGSLIQNQNQSSSIWSNGVPQVPLRKARSGIRERKLKDRSSPLGPNGKGESLYHSTATEDSGSKIMTENGLLSPCDYRRSLQNYQSVPGLLEKDRGLIQEPADKSRVHSKNEAAMAIVEDGEEVDQATLSSLSRISLLAPLGVPFCSASVGGGRKAMSVGNSDDFVSYHDTGELSDTESLRRRIEHMVAAQGVGGVSVECANVLNVMLDIYLKRLIKSCIQLVGARSTSEPHSHLIQKHQIQEKVLNGTWPASNHLHMRNNVIGGMPEKKFPISISMVDFKLAMELNPQQLGDDWPLLLEKISLSSFEK</sequence>
<dbReference type="Pfam" id="PF12767">
    <property type="entry name" value="SAGA-Tad1"/>
    <property type="match status" value="1"/>
</dbReference>
<dbReference type="CDD" id="cd22933">
    <property type="entry name" value="HFD_HFI1"/>
    <property type="match status" value="1"/>
</dbReference>
<evidence type="ECO:0008006" key="7">
    <source>
        <dbReference type="Google" id="ProtNLM"/>
    </source>
</evidence>
<dbReference type="InParanoid" id="A0A059CVW9"/>
<dbReference type="KEGG" id="egr:104438380"/>
<dbReference type="eggNOG" id="ENOG502QTUY">
    <property type="taxonomic scope" value="Eukaryota"/>
</dbReference>
<dbReference type="PANTHER" id="PTHR21277">
    <property type="entry name" value="TRANSCRIPTIONAL ADAPTER 1"/>
    <property type="match status" value="1"/>
</dbReference>
<feature type="region of interest" description="Disordered" evidence="5">
    <location>
        <begin position="79"/>
        <end position="166"/>
    </location>
</feature>
<dbReference type="GO" id="GO:0000124">
    <property type="term" value="C:SAGA complex"/>
    <property type="evidence" value="ECO:0000318"/>
    <property type="project" value="GO_Central"/>
</dbReference>
<dbReference type="FunCoup" id="A0A059CVW9">
    <property type="interactions" value="671"/>
</dbReference>